<organism evidence="3 4">
    <name type="scientific">Streptomyces rhizosphaericus</name>
    <dbReference type="NCBI Taxonomy" id="114699"/>
    <lineage>
        <taxon>Bacteria</taxon>
        <taxon>Bacillati</taxon>
        <taxon>Actinomycetota</taxon>
        <taxon>Actinomycetes</taxon>
        <taxon>Kitasatosporales</taxon>
        <taxon>Streptomycetaceae</taxon>
        <taxon>Streptomyces</taxon>
        <taxon>Streptomyces violaceusniger group</taxon>
    </lineage>
</organism>
<evidence type="ECO:0000256" key="1">
    <source>
        <dbReference type="ARBA" id="ARBA00022527"/>
    </source>
</evidence>
<dbReference type="PANTHER" id="PTHR35526:SF3">
    <property type="entry name" value="ANTI-SIGMA-F FACTOR RSBW"/>
    <property type="match status" value="1"/>
</dbReference>
<dbReference type="InterPro" id="IPR036890">
    <property type="entry name" value="HATPase_C_sf"/>
</dbReference>
<keyword evidence="1" id="KW-0723">Serine/threonine-protein kinase</keyword>
<dbReference type="SUPFAM" id="SSF55874">
    <property type="entry name" value="ATPase domain of HSP90 chaperone/DNA topoisomerase II/histidine kinase"/>
    <property type="match status" value="1"/>
</dbReference>
<evidence type="ECO:0000313" key="3">
    <source>
        <dbReference type="EMBL" id="GAA0959409.1"/>
    </source>
</evidence>
<keyword evidence="4" id="KW-1185">Reference proteome</keyword>
<name>A0ABN1RLC8_9ACTN</name>
<dbReference type="CDD" id="cd16936">
    <property type="entry name" value="HATPase_RsbW-like"/>
    <property type="match status" value="1"/>
</dbReference>
<keyword evidence="1" id="KW-0418">Kinase</keyword>
<dbReference type="InterPro" id="IPR003594">
    <property type="entry name" value="HATPase_dom"/>
</dbReference>
<reference evidence="3 4" key="1">
    <citation type="journal article" date="2019" name="Int. J. Syst. Evol. Microbiol.">
        <title>The Global Catalogue of Microorganisms (GCM) 10K type strain sequencing project: providing services to taxonomists for standard genome sequencing and annotation.</title>
        <authorList>
            <consortium name="The Broad Institute Genomics Platform"/>
            <consortium name="The Broad Institute Genome Sequencing Center for Infectious Disease"/>
            <person name="Wu L."/>
            <person name="Ma J."/>
        </authorList>
    </citation>
    <scope>NUCLEOTIDE SEQUENCE [LARGE SCALE GENOMIC DNA]</scope>
    <source>
        <strain evidence="3 4">JCM 11444</strain>
    </source>
</reference>
<accession>A0ABN1RLC8</accession>
<dbReference type="Gene3D" id="3.30.565.10">
    <property type="entry name" value="Histidine kinase-like ATPase, C-terminal domain"/>
    <property type="match status" value="1"/>
</dbReference>
<evidence type="ECO:0000259" key="2">
    <source>
        <dbReference type="Pfam" id="PF13581"/>
    </source>
</evidence>
<sequence length="161" mass="17449">MLSANEPPAPHAIGAPGYSQTLPCEEESAVRARQLVNAALSTWGLCHLVDAGILIISELVANAVRHSGRDFLRVIVVRSEGDRVRLAVSDKSRSKPIPQRPDGDMETGRGLLIIGAVAHEWGVDYRSWGKVVWVDLLAQGEEHGPHQDALHTAEGNHQSND</sequence>
<protein>
    <recommendedName>
        <fullName evidence="2">Histidine kinase/HSP90-like ATPase domain-containing protein</fullName>
    </recommendedName>
</protein>
<comment type="caution">
    <text evidence="3">The sequence shown here is derived from an EMBL/GenBank/DDBJ whole genome shotgun (WGS) entry which is preliminary data.</text>
</comment>
<feature type="domain" description="Histidine kinase/HSP90-like ATPase" evidence="2">
    <location>
        <begin position="25"/>
        <end position="134"/>
    </location>
</feature>
<dbReference type="EMBL" id="BAAAID010000117">
    <property type="protein sequence ID" value="GAA0959409.1"/>
    <property type="molecule type" value="Genomic_DNA"/>
</dbReference>
<dbReference type="Proteomes" id="UP001500418">
    <property type="component" value="Unassembled WGS sequence"/>
</dbReference>
<gene>
    <name evidence="3" type="ORF">GCM10009575_091950</name>
</gene>
<evidence type="ECO:0000313" key="4">
    <source>
        <dbReference type="Proteomes" id="UP001500418"/>
    </source>
</evidence>
<keyword evidence="1" id="KW-0808">Transferase</keyword>
<dbReference type="InterPro" id="IPR050267">
    <property type="entry name" value="Anti-sigma-factor_SerPK"/>
</dbReference>
<dbReference type="PANTHER" id="PTHR35526">
    <property type="entry name" value="ANTI-SIGMA-F FACTOR RSBW-RELATED"/>
    <property type="match status" value="1"/>
</dbReference>
<proteinExistence type="predicted"/>
<dbReference type="Pfam" id="PF13581">
    <property type="entry name" value="HATPase_c_2"/>
    <property type="match status" value="1"/>
</dbReference>